<gene>
    <name evidence="1" type="ORF">C5N92_07005</name>
</gene>
<dbReference type="Proteomes" id="UP000248689">
    <property type="component" value="Unassembled WGS sequence"/>
</dbReference>
<evidence type="ECO:0000313" key="1">
    <source>
        <dbReference type="EMBL" id="RAL18456.1"/>
    </source>
</evidence>
<organism evidence="1 2">
    <name type="scientific">Glaesserella australis</name>
    <dbReference type="NCBI Taxonomy" id="2094024"/>
    <lineage>
        <taxon>Bacteria</taxon>
        <taxon>Pseudomonadati</taxon>
        <taxon>Pseudomonadota</taxon>
        <taxon>Gammaproteobacteria</taxon>
        <taxon>Pasteurellales</taxon>
        <taxon>Pasteurellaceae</taxon>
        <taxon>Glaesserella</taxon>
    </lineage>
</organism>
<accession>A0A328BW41</accession>
<reference evidence="2" key="1">
    <citation type="submission" date="2018-02" db="EMBL/GenBank/DDBJ databases">
        <title>Glaesserella australis sp. nov., isolated from the lungs of pigs.</title>
        <authorList>
            <person name="Turni C."/>
            <person name="Christensen H."/>
        </authorList>
    </citation>
    <scope>NUCLEOTIDE SEQUENCE [LARGE SCALE GENOMIC DNA]</scope>
    <source>
        <strain evidence="2">HS4635</strain>
    </source>
</reference>
<dbReference type="OrthoDB" id="7554786at2"/>
<sequence>MSKVEIGGELYWKDANGNLKPDSLVKEVDKVRDELVRGFAQKAIEQSTALAKFKCSVFDDIGAFISLSAEKYGVKIGGAKGNVSLFTYDGEYKMQLAVQDHIRFDERIHAAKALIDECLHDWSEGAKPELKALIENAFEVDKEGNLSTAKILSLRRVEIDDERWNQAMTAISDSVQVVGSKDYVRFYKRNQDGKYVPIALDVAAA</sequence>
<dbReference type="Pfam" id="PF11363">
    <property type="entry name" value="DUF3164"/>
    <property type="match status" value="1"/>
</dbReference>
<dbReference type="RefSeq" id="WP_111750138.1">
    <property type="nucleotide sequence ID" value="NZ_PTPX01000014.1"/>
</dbReference>
<keyword evidence="2" id="KW-1185">Reference proteome</keyword>
<dbReference type="InterPro" id="IPR021505">
    <property type="entry name" value="Phage_B3_Orf6"/>
</dbReference>
<protein>
    <submittedName>
        <fullName evidence="1">Sulfate transporter</fullName>
    </submittedName>
</protein>
<name>A0A328BW41_9PAST</name>
<dbReference type="EMBL" id="PTPX01000014">
    <property type="protein sequence ID" value="RAL18456.1"/>
    <property type="molecule type" value="Genomic_DNA"/>
</dbReference>
<comment type="caution">
    <text evidence="1">The sequence shown here is derived from an EMBL/GenBank/DDBJ whole genome shotgun (WGS) entry which is preliminary data.</text>
</comment>
<proteinExistence type="predicted"/>
<evidence type="ECO:0000313" key="2">
    <source>
        <dbReference type="Proteomes" id="UP000248689"/>
    </source>
</evidence>
<dbReference type="AlphaFoldDB" id="A0A328BW41"/>